<dbReference type="HOGENOM" id="CLU_012817_14_0_4"/>
<accession>Q47JC8</accession>
<dbReference type="Gene3D" id="1.20.1600.10">
    <property type="entry name" value="Outer membrane efflux proteins (OEP)"/>
    <property type="match status" value="1"/>
</dbReference>
<name>Q47JC8_DECAR</name>
<reference evidence="3" key="1">
    <citation type="submission" date="2005-08" db="EMBL/GenBank/DDBJ databases">
        <title>Complete sequence of Dechloromonas aromatica RCB.</title>
        <authorList>
            <person name="Salinero K.K."/>
            <person name="Copeland A."/>
            <person name="Lucas S."/>
            <person name="Lapidus A."/>
            <person name="Barry K."/>
            <person name="Detter J.C."/>
            <person name="Glavina T."/>
            <person name="Hammon N."/>
            <person name="Israni S."/>
            <person name="Pitluck S."/>
            <person name="Di Bartolo G."/>
            <person name="Trong S."/>
            <person name="Schmutz J."/>
            <person name="Larimer F."/>
            <person name="Land M."/>
            <person name="Ivanova N."/>
            <person name="Richardson P."/>
        </authorList>
    </citation>
    <scope>NUCLEOTIDE SEQUENCE</scope>
    <source>
        <strain evidence="3">RCB</strain>
    </source>
</reference>
<dbReference type="InterPro" id="IPR003423">
    <property type="entry name" value="OMP_efflux"/>
</dbReference>
<evidence type="ECO:0000256" key="1">
    <source>
        <dbReference type="ARBA" id="ARBA00007613"/>
    </source>
</evidence>
<evidence type="ECO:0000313" key="3">
    <source>
        <dbReference type="EMBL" id="AAZ45053.1"/>
    </source>
</evidence>
<sequence>MRFANSMFMMQRTNLLILLLGMSATLAVAQPEYDLPKLEALAMESSRSVLAAREQITAARHAVESAGAFPNPELEYLGGTARSRGVGGNLGDARSVALTQPLDMPWRRAARIGAAEAGLAATSAAVRAFEADSLARLRLRYFEVLRRDAELKNAREDMSLMESVRSRIALRVETGEAPRFELIKADAEALNAQKSAQAAGFRVEQARSLLRQAVGGALPPEFGLQGRLRDVPELPPLDGLRKQLGETSPDLARARAEMVRAQHQLDLEKRQRWPSIALKASMDEDPETRASKVGVVVSIPLWDRRSGPIGEAAAQLSRTRHEFAAQEFSLAQQLDVAVQQYEIAQSQVTALEGGIVRQAEAALKVSEAAYRFGERGFLEVLDAQRVFRAARAELIAARYELAAAWVEIERLRAIPGETRQ</sequence>
<comment type="similarity">
    <text evidence="1">Belongs to the outer membrane factor (OMF) (TC 1.B.17) family.</text>
</comment>
<feature type="signal peptide" evidence="2">
    <location>
        <begin position="1"/>
        <end position="29"/>
    </location>
</feature>
<keyword evidence="2" id="KW-0732">Signal</keyword>
<dbReference type="Pfam" id="PF02321">
    <property type="entry name" value="OEP"/>
    <property type="match status" value="2"/>
</dbReference>
<dbReference type="AlphaFoldDB" id="Q47JC8"/>
<dbReference type="eggNOG" id="COG1538">
    <property type="taxonomic scope" value="Bacteria"/>
</dbReference>
<protein>
    <submittedName>
        <fullName evidence="3">Outer membrane efflux protein</fullName>
    </submittedName>
</protein>
<dbReference type="EMBL" id="CP000089">
    <property type="protein sequence ID" value="AAZ45053.1"/>
    <property type="molecule type" value="Genomic_DNA"/>
</dbReference>
<dbReference type="KEGG" id="dar:Daro_0294"/>
<dbReference type="InterPro" id="IPR010131">
    <property type="entry name" value="MdtP/NodT-like"/>
</dbReference>
<dbReference type="PANTHER" id="PTHR30203">
    <property type="entry name" value="OUTER MEMBRANE CATION EFFLUX PROTEIN"/>
    <property type="match status" value="1"/>
</dbReference>
<feature type="chain" id="PRO_5004233588" evidence="2">
    <location>
        <begin position="30"/>
        <end position="420"/>
    </location>
</feature>
<dbReference type="PANTHER" id="PTHR30203:SF24">
    <property type="entry name" value="BLR4935 PROTEIN"/>
    <property type="match status" value="1"/>
</dbReference>
<dbReference type="STRING" id="159087.Daro_0294"/>
<dbReference type="GO" id="GO:0015562">
    <property type="term" value="F:efflux transmembrane transporter activity"/>
    <property type="evidence" value="ECO:0007669"/>
    <property type="project" value="InterPro"/>
</dbReference>
<proteinExistence type="inferred from homology"/>
<gene>
    <name evidence="3" type="ordered locus">Daro_0294</name>
</gene>
<organism evidence="3">
    <name type="scientific">Dechloromonas aromatica (strain RCB)</name>
    <dbReference type="NCBI Taxonomy" id="159087"/>
    <lineage>
        <taxon>Bacteria</taxon>
        <taxon>Pseudomonadati</taxon>
        <taxon>Pseudomonadota</taxon>
        <taxon>Betaproteobacteria</taxon>
        <taxon>Rhodocyclales</taxon>
        <taxon>Azonexaceae</taxon>
        <taxon>Dechloromonas</taxon>
    </lineage>
</organism>
<dbReference type="SUPFAM" id="SSF56954">
    <property type="entry name" value="Outer membrane efflux proteins (OEP)"/>
    <property type="match status" value="1"/>
</dbReference>
<evidence type="ECO:0000256" key="2">
    <source>
        <dbReference type="SAM" id="SignalP"/>
    </source>
</evidence>